<dbReference type="AlphaFoldDB" id="A0A2P2K8M9"/>
<name>A0A2P2K8M9_RHIMU</name>
<protein>
    <submittedName>
        <fullName evidence="1">Uncharacterized protein</fullName>
    </submittedName>
</protein>
<organism evidence="1">
    <name type="scientific">Rhizophora mucronata</name>
    <name type="common">Asiatic mangrove</name>
    <dbReference type="NCBI Taxonomy" id="61149"/>
    <lineage>
        <taxon>Eukaryota</taxon>
        <taxon>Viridiplantae</taxon>
        <taxon>Streptophyta</taxon>
        <taxon>Embryophyta</taxon>
        <taxon>Tracheophyta</taxon>
        <taxon>Spermatophyta</taxon>
        <taxon>Magnoliopsida</taxon>
        <taxon>eudicotyledons</taxon>
        <taxon>Gunneridae</taxon>
        <taxon>Pentapetalae</taxon>
        <taxon>rosids</taxon>
        <taxon>fabids</taxon>
        <taxon>Malpighiales</taxon>
        <taxon>Rhizophoraceae</taxon>
        <taxon>Rhizophora</taxon>
    </lineage>
</organism>
<dbReference type="EMBL" id="GGEC01021553">
    <property type="protein sequence ID" value="MBX02037.1"/>
    <property type="molecule type" value="Transcribed_RNA"/>
</dbReference>
<proteinExistence type="predicted"/>
<reference evidence="1" key="1">
    <citation type="submission" date="2018-02" db="EMBL/GenBank/DDBJ databases">
        <title>Rhizophora mucronata_Transcriptome.</title>
        <authorList>
            <person name="Meera S.P."/>
            <person name="Sreeshan A."/>
            <person name="Augustine A."/>
        </authorList>
    </citation>
    <scope>NUCLEOTIDE SEQUENCE</scope>
    <source>
        <tissue evidence="1">Leaf</tissue>
    </source>
</reference>
<evidence type="ECO:0000313" key="1">
    <source>
        <dbReference type="EMBL" id="MBX02037.1"/>
    </source>
</evidence>
<accession>A0A2P2K8M9</accession>
<sequence>MFQVYPENISVMSKSSKLTYLFQESLAPIT</sequence>